<reference evidence="4 5" key="1">
    <citation type="submission" date="2020-08" db="EMBL/GenBank/DDBJ databases">
        <title>A Genomic Blueprint of the Chicken Gut Microbiome.</title>
        <authorList>
            <person name="Gilroy R."/>
            <person name="Ravi A."/>
            <person name="Getino M."/>
            <person name="Pursley I."/>
            <person name="Horton D.L."/>
            <person name="Alikhan N.-F."/>
            <person name="Baker D."/>
            <person name="Gharbi K."/>
            <person name="Hall N."/>
            <person name="Watson M."/>
            <person name="Adriaenssens E.M."/>
            <person name="Foster-Nyarko E."/>
            <person name="Jarju S."/>
            <person name="Secka A."/>
            <person name="Antonio M."/>
            <person name="Oren A."/>
            <person name="Chaudhuri R."/>
            <person name="La Ragione R.M."/>
            <person name="Hildebrand F."/>
            <person name="Pallen M.J."/>
        </authorList>
    </citation>
    <scope>NUCLEOTIDE SEQUENCE [LARGE SCALE GENOMIC DNA]</scope>
    <source>
        <strain evidence="4 5">Sa2BVA9</strain>
    </source>
</reference>
<proteinExistence type="inferred from homology"/>
<sequence>MNIYEQQKNGTPKQTQASQPGVESQMDPRPIQPLDYKGSEKLKGKVALITGGDSGIGRAVAIAYAKEGAHVAINYLSDQEQGDAEETKNYIEAEGVKALLLPGDVSDENTCKEIVDKTVEEFGKLDILVNNAAIQFVVEGIENITSEQWDKTFKTNIYSVFYMTKYAVPHLKEGSSIISTTSVNPYVGNQVFIDYTSTKGAIVGFTRSMAQSLAKKNIRVNMVAPGPIWTPLIPSTMDEDMVESFGQNVPMGRPGQPAEHVGAYVLLASDEGSYMTGQCIHVNGGMTMSS</sequence>
<dbReference type="EMBL" id="JACSQL010000008">
    <property type="protein sequence ID" value="MBD7969608.1"/>
    <property type="molecule type" value="Genomic_DNA"/>
</dbReference>
<dbReference type="Gene3D" id="3.40.50.720">
    <property type="entry name" value="NAD(P)-binding Rossmann-like Domain"/>
    <property type="match status" value="1"/>
</dbReference>
<evidence type="ECO:0000313" key="5">
    <source>
        <dbReference type="Proteomes" id="UP000608071"/>
    </source>
</evidence>
<dbReference type="PANTHER" id="PTHR48107">
    <property type="entry name" value="NADPH-DEPENDENT ALDEHYDE REDUCTASE-LIKE PROTEIN, CHLOROPLASTIC-RELATED"/>
    <property type="match status" value="1"/>
</dbReference>
<dbReference type="InterPro" id="IPR036291">
    <property type="entry name" value="NAD(P)-bd_dom_sf"/>
</dbReference>
<evidence type="ECO:0000256" key="1">
    <source>
        <dbReference type="ARBA" id="ARBA00006484"/>
    </source>
</evidence>
<evidence type="ECO:0000256" key="3">
    <source>
        <dbReference type="SAM" id="MobiDB-lite"/>
    </source>
</evidence>
<dbReference type="PRINTS" id="PR00080">
    <property type="entry name" value="SDRFAMILY"/>
</dbReference>
<dbReference type="InterPro" id="IPR020904">
    <property type="entry name" value="Sc_DH/Rdtase_CS"/>
</dbReference>
<feature type="region of interest" description="Disordered" evidence="3">
    <location>
        <begin position="1"/>
        <end position="36"/>
    </location>
</feature>
<dbReference type="PROSITE" id="PS00061">
    <property type="entry name" value="ADH_SHORT"/>
    <property type="match status" value="1"/>
</dbReference>
<dbReference type="SUPFAM" id="SSF51735">
    <property type="entry name" value="NAD(P)-binding Rossmann-fold domains"/>
    <property type="match status" value="1"/>
</dbReference>
<dbReference type="Pfam" id="PF13561">
    <property type="entry name" value="adh_short_C2"/>
    <property type="match status" value="1"/>
</dbReference>
<accession>A0ABR8T1I0</accession>
<comment type="caution">
    <text evidence="4">The sequence shown here is derived from an EMBL/GenBank/DDBJ whole genome shotgun (WGS) entry which is preliminary data.</text>
</comment>
<name>A0ABR8T1I0_9BACL</name>
<protein>
    <submittedName>
        <fullName evidence="4">SDR family oxidoreductase</fullName>
    </submittedName>
</protein>
<dbReference type="NCBIfam" id="NF005214">
    <property type="entry name" value="PRK06701.1"/>
    <property type="match status" value="1"/>
</dbReference>
<evidence type="ECO:0000313" key="4">
    <source>
        <dbReference type="EMBL" id="MBD7969608.1"/>
    </source>
</evidence>
<keyword evidence="2" id="KW-0560">Oxidoreductase</keyword>
<dbReference type="PANTHER" id="PTHR48107:SF16">
    <property type="entry name" value="NADPH-DEPENDENT ALDEHYDE REDUCTASE 1, CHLOROPLASTIC"/>
    <property type="match status" value="1"/>
</dbReference>
<feature type="compositionally biased region" description="Polar residues" evidence="3">
    <location>
        <begin position="1"/>
        <end position="22"/>
    </location>
</feature>
<dbReference type="Proteomes" id="UP000608071">
    <property type="component" value="Unassembled WGS sequence"/>
</dbReference>
<organism evidence="4 5">
    <name type="scientific">Paenibacillus gallinarum</name>
    <dbReference type="NCBI Taxonomy" id="2762232"/>
    <lineage>
        <taxon>Bacteria</taxon>
        <taxon>Bacillati</taxon>
        <taxon>Bacillota</taxon>
        <taxon>Bacilli</taxon>
        <taxon>Bacillales</taxon>
        <taxon>Paenibacillaceae</taxon>
        <taxon>Paenibacillus</taxon>
    </lineage>
</organism>
<dbReference type="PRINTS" id="PR00081">
    <property type="entry name" value="GDHRDH"/>
</dbReference>
<dbReference type="RefSeq" id="WP_191801859.1">
    <property type="nucleotide sequence ID" value="NZ_JACSQL010000008.1"/>
</dbReference>
<evidence type="ECO:0000256" key="2">
    <source>
        <dbReference type="ARBA" id="ARBA00023002"/>
    </source>
</evidence>
<comment type="similarity">
    <text evidence="1">Belongs to the short-chain dehydrogenases/reductases (SDR) family.</text>
</comment>
<dbReference type="InterPro" id="IPR002347">
    <property type="entry name" value="SDR_fam"/>
</dbReference>
<gene>
    <name evidence="4" type="ORF">H9647_16225</name>
</gene>
<dbReference type="CDD" id="cd05355">
    <property type="entry name" value="SDR_c1"/>
    <property type="match status" value="1"/>
</dbReference>
<keyword evidence="5" id="KW-1185">Reference proteome</keyword>